<keyword evidence="2" id="KW-0732">Signal</keyword>
<dbReference type="PANTHER" id="PTHR35936">
    <property type="entry name" value="MEMBRANE-BOUND LYTIC MUREIN TRANSGLYCOSYLASE F"/>
    <property type="match status" value="1"/>
</dbReference>
<proteinExistence type="inferred from homology"/>
<evidence type="ECO:0000259" key="3">
    <source>
        <dbReference type="Pfam" id="PF00497"/>
    </source>
</evidence>
<dbReference type="InterPro" id="IPR001638">
    <property type="entry name" value="Solute-binding_3/MltF_N"/>
</dbReference>
<dbReference type="Pfam" id="PF00497">
    <property type="entry name" value="SBP_bac_3"/>
    <property type="match status" value="1"/>
</dbReference>
<dbReference type="SUPFAM" id="SSF53850">
    <property type="entry name" value="Periplasmic binding protein-like II"/>
    <property type="match status" value="1"/>
</dbReference>
<organism evidence="4 5">
    <name type="scientific">Marinomonas rhodophyticola</name>
    <dbReference type="NCBI Taxonomy" id="2992803"/>
    <lineage>
        <taxon>Bacteria</taxon>
        <taxon>Pseudomonadati</taxon>
        <taxon>Pseudomonadota</taxon>
        <taxon>Gammaproteobacteria</taxon>
        <taxon>Oceanospirillales</taxon>
        <taxon>Oceanospirillaceae</taxon>
        <taxon>Marinomonas</taxon>
    </lineage>
</organism>
<comment type="caution">
    <text evidence="4">The sequence shown here is derived from an EMBL/GenBank/DDBJ whole genome shotgun (WGS) entry which is preliminary data.</text>
</comment>
<name>A0ABT3KI11_9GAMM</name>
<dbReference type="EMBL" id="JAPEUL010000009">
    <property type="protein sequence ID" value="MCW4630179.1"/>
    <property type="molecule type" value="Genomic_DNA"/>
</dbReference>
<reference evidence="4" key="1">
    <citation type="submission" date="2022-11" db="EMBL/GenBank/DDBJ databases">
        <title>Marinomonas sp. nov., isolated from marine algae.</title>
        <authorList>
            <person name="Choi D.G."/>
            <person name="Kim J.M."/>
            <person name="Lee J.K."/>
            <person name="Baek J.H."/>
            <person name="Jeon C.O."/>
        </authorList>
    </citation>
    <scope>NUCLEOTIDE SEQUENCE</scope>
    <source>
        <strain evidence="4">KJ51-3</strain>
    </source>
</reference>
<accession>A0ABT3KI11</accession>
<keyword evidence="5" id="KW-1185">Reference proteome</keyword>
<evidence type="ECO:0000313" key="5">
    <source>
        <dbReference type="Proteomes" id="UP001431181"/>
    </source>
</evidence>
<dbReference type="RefSeq" id="WP_265219552.1">
    <property type="nucleotide sequence ID" value="NZ_JAPEUL010000009.1"/>
</dbReference>
<dbReference type="PANTHER" id="PTHR35936:SF25">
    <property type="entry name" value="ABC TRANSPORTER SUBSTRATE-BINDING PROTEIN"/>
    <property type="match status" value="1"/>
</dbReference>
<comment type="similarity">
    <text evidence="1">Belongs to the bacterial solute-binding protein 3 family.</text>
</comment>
<gene>
    <name evidence="4" type="ORF">ONZ52_15055</name>
</gene>
<sequence>MRRISRILIYSASIVLAAFSLRSYAEEIVLHTVHLPPRIIDASILPPSANFPDAGAVYGSDVDILRAAYATQGVSVRIELRPWKRVMRDVEEGLVLGAVSCRKVPVREKFAYFSMPLSESMSAFVTRLGYLDVENTSLDILTRFDVAAVNGWSQTNILQDANIPYSSVTGLEQGINLILRRNQDIFMTERDSVLFEAQQMGVADRLSFYDVKGLGLDHYTVCFSKRYPDAQKWRDTLNEGLKELDRSGKREEIFKQYGLFFAP</sequence>
<protein>
    <submittedName>
        <fullName evidence="4">Transporter substrate-binding domain-containing protein</fullName>
    </submittedName>
</protein>
<evidence type="ECO:0000313" key="4">
    <source>
        <dbReference type="EMBL" id="MCW4630179.1"/>
    </source>
</evidence>
<dbReference type="Gene3D" id="3.40.190.10">
    <property type="entry name" value="Periplasmic binding protein-like II"/>
    <property type="match status" value="2"/>
</dbReference>
<evidence type="ECO:0000256" key="1">
    <source>
        <dbReference type="ARBA" id="ARBA00010333"/>
    </source>
</evidence>
<evidence type="ECO:0000256" key="2">
    <source>
        <dbReference type="ARBA" id="ARBA00022729"/>
    </source>
</evidence>
<feature type="domain" description="Solute-binding protein family 3/N-terminal" evidence="3">
    <location>
        <begin position="47"/>
        <end position="258"/>
    </location>
</feature>
<dbReference type="Proteomes" id="UP001431181">
    <property type="component" value="Unassembled WGS sequence"/>
</dbReference>